<dbReference type="SUPFAM" id="SSF46689">
    <property type="entry name" value="Homeodomain-like"/>
    <property type="match status" value="1"/>
</dbReference>
<dbReference type="InterPro" id="IPR001647">
    <property type="entry name" value="HTH_TetR"/>
</dbReference>
<proteinExistence type="predicted"/>
<dbReference type="Pfam" id="PF00440">
    <property type="entry name" value="TetR_N"/>
    <property type="match status" value="1"/>
</dbReference>
<comment type="caution">
    <text evidence="5">The sequence shown here is derived from an EMBL/GenBank/DDBJ whole genome shotgun (WGS) entry which is preliminary data.</text>
</comment>
<dbReference type="RefSeq" id="WP_361707925.1">
    <property type="nucleotide sequence ID" value="NZ_JBEZVE010000025.1"/>
</dbReference>
<keyword evidence="1 2" id="KW-0238">DNA-binding</keyword>
<dbReference type="SUPFAM" id="SSF48498">
    <property type="entry name" value="Tetracyclin repressor-like, C-terminal domain"/>
    <property type="match status" value="1"/>
</dbReference>
<dbReference type="PANTHER" id="PTHR30328">
    <property type="entry name" value="TRANSCRIPTIONAL REPRESSOR"/>
    <property type="match status" value="1"/>
</dbReference>
<feature type="region of interest" description="Disordered" evidence="3">
    <location>
        <begin position="258"/>
        <end position="283"/>
    </location>
</feature>
<feature type="domain" description="HTH tetR-type" evidence="4">
    <location>
        <begin position="73"/>
        <end position="133"/>
    </location>
</feature>
<dbReference type="Gene3D" id="1.10.357.10">
    <property type="entry name" value="Tetracycline Repressor, domain 2"/>
    <property type="match status" value="1"/>
</dbReference>
<dbReference type="EMBL" id="JBEZVE010000025">
    <property type="protein sequence ID" value="MEU3786066.1"/>
    <property type="molecule type" value="Genomic_DNA"/>
</dbReference>
<protein>
    <submittedName>
        <fullName evidence="5">TetR/AcrR family transcriptional regulator</fullName>
    </submittedName>
</protein>
<dbReference type="PRINTS" id="PR00455">
    <property type="entry name" value="HTHTETR"/>
</dbReference>
<evidence type="ECO:0000313" key="6">
    <source>
        <dbReference type="Proteomes" id="UP001550739"/>
    </source>
</evidence>
<evidence type="ECO:0000256" key="3">
    <source>
        <dbReference type="SAM" id="MobiDB-lite"/>
    </source>
</evidence>
<reference evidence="5 6" key="1">
    <citation type="submission" date="2024-06" db="EMBL/GenBank/DDBJ databases">
        <title>The Natural Products Discovery Center: Release of the First 8490 Sequenced Strains for Exploring Actinobacteria Biosynthetic Diversity.</title>
        <authorList>
            <person name="Kalkreuter E."/>
            <person name="Kautsar S.A."/>
            <person name="Yang D."/>
            <person name="Bader C.D."/>
            <person name="Teijaro C.N."/>
            <person name="Fluegel L."/>
            <person name="Davis C.M."/>
            <person name="Simpson J.R."/>
            <person name="Lauterbach L."/>
            <person name="Steele A.D."/>
            <person name="Gui C."/>
            <person name="Meng S."/>
            <person name="Li G."/>
            <person name="Viehrig K."/>
            <person name="Ye F."/>
            <person name="Su P."/>
            <person name="Kiefer A.F."/>
            <person name="Nichols A."/>
            <person name="Cepeda A.J."/>
            <person name="Yan W."/>
            <person name="Fan B."/>
            <person name="Jiang Y."/>
            <person name="Adhikari A."/>
            <person name="Zheng C.-J."/>
            <person name="Schuster L."/>
            <person name="Cowan T.M."/>
            <person name="Smanski M.J."/>
            <person name="Chevrette M.G."/>
            <person name="De Carvalho L.P.S."/>
            <person name="Shen B."/>
        </authorList>
    </citation>
    <scope>NUCLEOTIDE SEQUENCE [LARGE SCALE GENOMIC DNA]</scope>
    <source>
        <strain evidence="5 6">NPDC033843</strain>
    </source>
</reference>
<sequence>MSVPLRTAALPFLDDLHTALRQHVQPTSRSGGRSSTEGYIQKVIDKDEHTSDPEGQRKRHRRSADPRRRHDPERTRQSIMDAANEEFGKHGFKGARVERIAAAAGVNHSLITYHFGSKKGLYDALTERWITKGATMMGGAEPFAEIVRDYVRWEHDDKMPIIRTLVRAELDGKPAPPDAWANRLLDVVAETRKRQDRGEIRADLDVGALTLAFFAAAIAPEVLPQLAATVTGTDPASPEFLDRYAEQLARVIYALAEAPGGGTGADDPPRSIDEAQDGDQPRS</sequence>
<feature type="compositionally biased region" description="Basic and acidic residues" evidence="3">
    <location>
        <begin position="267"/>
        <end position="283"/>
    </location>
</feature>
<feature type="compositionally biased region" description="Basic and acidic residues" evidence="3">
    <location>
        <begin position="63"/>
        <end position="76"/>
    </location>
</feature>
<feature type="compositionally biased region" description="Basic and acidic residues" evidence="3">
    <location>
        <begin position="43"/>
        <end position="56"/>
    </location>
</feature>
<feature type="compositionally biased region" description="Low complexity" evidence="3">
    <location>
        <begin position="27"/>
        <end position="36"/>
    </location>
</feature>
<evidence type="ECO:0000313" key="5">
    <source>
        <dbReference type="EMBL" id="MEU3786066.1"/>
    </source>
</evidence>
<dbReference type="InterPro" id="IPR050109">
    <property type="entry name" value="HTH-type_TetR-like_transc_reg"/>
</dbReference>
<gene>
    <name evidence="5" type="ORF">AB0E89_36945</name>
</gene>
<name>A0ABV2ZU29_9ACTN</name>
<feature type="region of interest" description="Disordered" evidence="3">
    <location>
        <begin position="23"/>
        <end position="79"/>
    </location>
</feature>
<organism evidence="5 6">
    <name type="scientific">Streptomyces sp. 900129855</name>
    <dbReference type="NCBI Taxonomy" id="3155129"/>
    <lineage>
        <taxon>Bacteria</taxon>
        <taxon>Bacillati</taxon>
        <taxon>Actinomycetota</taxon>
        <taxon>Actinomycetes</taxon>
        <taxon>Kitasatosporales</taxon>
        <taxon>Streptomycetaceae</taxon>
        <taxon>Streptomyces</taxon>
    </lineage>
</organism>
<dbReference type="Proteomes" id="UP001550739">
    <property type="component" value="Unassembled WGS sequence"/>
</dbReference>
<dbReference type="PROSITE" id="PS50977">
    <property type="entry name" value="HTH_TETR_2"/>
    <property type="match status" value="1"/>
</dbReference>
<dbReference type="InterPro" id="IPR036271">
    <property type="entry name" value="Tet_transcr_reg_TetR-rel_C_sf"/>
</dbReference>
<keyword evidence="6" id="KW-1185">Reference proteome</keyword>
<feature type="DNA-binding region" description="H-T-H motif" evidence="2">
    <location>
        <begin position="96"/>
        <end position="115"/>
    </location>
</feature>
<evidence type="ECO:0000259" key="4">
    <source>
        <dbReference type="PROSITE" id="PS50977"/>
    </source>
</evidence>
<dbReference type="PANTHER" id="PTHR30328:SF54">
    <property type="entry name" value="HTH-TYPE TRANSCRIPTIONAL REPRESSOR SCO4008"/>
    <property type="match status" value="1"/>
</dbReference>
<accession>A0ABV2ZU29</accession>
<evidence type="ECO:0000256" key="1">
    <source>
        <dbReference type="ARBA" id="ARBA00023125"/>
    </source>
</evidence>
<dbReference type="InterPro" id="IPR009057">
    <property type="entry name" value="Homeodomain-like_sf"/>
</dbReference>
<evidence type="ECO:0000256" key="2">
    <source>
        <dbReference type="PROSITE-ProRule" id="PRU00335"/>
    </source>
</evidence>